<dbReference type="OrthoDB" id="6108862at2759"/>
<protein>
    <recommendedName>
        <fullName evidence="5">B box-type domain-containing protein</fullName>
    </recommendedName>
</protein>
<dbReference type="PROSITE" id="PS51125">
    <property type="entry name" value="NHL"/>
    <property type="match status" value="1"/>
</dbReference>
<dbReference type="InterPro" id="IPR001258">
    <property type="entry name" value="NHL_repeat"/>
</dbReference>
<comment type="caution">
    <text evidence="6">The sequence shown here is derived from an EMBL/GenBank/DDBJ whole genome shotgun (WGS) entry which is preliminary data.</text>
</comment>
<keyword evidence="1" id="KW-0677">Repeat</keyword>
<gene>
    <name evidence="6" type="ORF">DPMN_134206</name>
</gene>
<dbReference type="InterPro" id="IPR047153">
    <property type="entry name" value="TRIM45/56/19-like"/>
</dbReference>
<reference evidence="6" key="2">
    <citation type="submission" date="2020-11" db="EMBL/GenBank/DDBJ databases">
        <authorList>
            <person name="McCartney M.A."/>
            <person name="Auch B."/>
            <person name="Kono T."/>
            <person name="Mallez S."/>
            <person name="Becker A."/>
            <person name="Gohl D.M."/>
            <person name="Silverstein K.A.T."/>
            <person name="Koren S."/>
            <person name="Bechman K.B."/>
            <person name="Herman A."/>
            <person name="Abrahante J.E."/>
            <person name="Garbe J."/>
        </authorList>
    </citation>
    <scope>NUCLEOTIDE SEQUENCE</scope>
    <source>
        <strain evidence="6">Duluth1</strain>
        <tissue evidence="6">Whole animal</tissue>
    </source>
</reference>
<dbReference type="Gene3D" id="3.30.160.60">
    <property type="entry name" value="Classic Zinc Finger"/>
    <property type="match status" value="1"/>
</dbReference>
<dbReference type="PANTHER" id="PTHR25462">
    <property type="entry name" value="BONUS, ISOFORM C-RELATED"/>
    <property type="match status" value="1"/>
</dbReference>
<dbReference type="Gene3D" id="2.120.10.30">
    <property type="entry name" value="TolB, C-terminal domain"/>
    <property type="match status" value="1"/>
</dbReference>
<dbReference type="PROSITE" id="PS50119">
    <property type="entry name" value="ZF_BBOX"/>
    <property type="match status" value="1"/>
</dbReference>
<sequence length="561" mass="63577">MATALSSVHRSSDFVKDYFCDACESKQMVETAEMYCETCQKCFYGKCIKHHGQLYANHGIYGRGDMNKWPLTKKIDNFIQTCEAHTDKKLEMFCDDHSQLCCSNCAFLKHRQCKEVTLISEKVKSQSTDLHNLADKIQTILDELKQFNSKREAAIHSVESSYNQRLHEVRDVRHKLNAALDELEKATLKELDDMRNALQASLSKDVDNSNNLKDELTQLSEAVHHLENRSKAELSFIVERKGLGKILESEVYLKENTVKVDSSISFQANTEILHFLSKQLSLGKFIQRTESLAVRQDRNHVLALKQKSEYDVRLPSDSTKPSYITGICVISNDNILVADFNNKRVKLLDQKYNVISHCDVPVSEGDMCQISACEVVVTVHDWVQFISVNNVQLVKGRKLQFQHDCFGIAHHEGNLYVTSGTALYQYTLTGTLVKKIYEDTTSEFTVWRCAVIPTGDRIYLTNYSDHKLLTLSPDGTLISTFTDPDLQYPWGVHVTRAGQVLVCGYTSNTVIQVDGEGKRKLATLATWTDGLSKPVSVCYYSNTNEVIVGRLENNKILVLKI</sequence>
<evidence type="ECO:0000256" key="1">
    <source>
        <dbReference type="ARBA" id="ARBA00022737"/>
    </source>
</evidence>
<dbReference type="AlphaFoldDB" id="A0A9D4JAH8"/>
<accession>A0A9D4JAH8</accession>
<dbReference type="Pfam" id="PF01436">
    <property type="entry name" value="NHL"/>
    <property type="match status" value="1"/>
</dbReference>
<organism evidence="6 7">
    <name type="scientific">Dreissena polymorpha</name>
    <name type="common">Zebra mussel</name>
    <name type="synonym">Mytilus polymorpha</name>
    <dbReference type="NCBI Taxonomy" id="45954"/>
    <lineage>
        <taxon>Eukaryota</taxon>
        <taxon>Metazoa</taxon>
        <taxon>Spiralia</taxon>
        <taxon>Lophotrochozoa</taxon>
        <taxon>Mollusca</taxon>
        <taxon>Bivalvia</taxon>
        <taxon>Autobranchia</taxon>
        <taxon>Heteroconchia</taxon>
        <taxon>Euheterodonta</taxon>
        <taxon>Imparidentia</taxon>
        <taxon>Neoheterodontei</taxon>
        <taxon>Myida</taxon>
        <taxon>Dreissenoidea</taxon>
        <taxon>Dreissenidae</taxon>
        <taxon>Dreissena</taxon>
    </lineage>
</organism>
<evidence type="ECO:0000313" key="6">
    <source>
        <dbReference type="EMBL" id="KAH3805896.1"/>
    </source>
</evidence>
<evidence type="ECO:0000313" key="7">
    <source>
        <dbReference type="Proteomes" id="UP000828390"/>
    </source>
</evidence>
<dbReference type="GO" id="GO:0008270">
    <property type="term" value="F:zinc ion binding"/>
    <property type="evidence" value="ECO:0007669"/>
    <property type="project" value="UniProtKB-KW"/>
</dbReference>
<dbReference type="Proteomes" id="UP000828390">
    <property type="component" value="Unassembled WGS sequence"/>
</dbReference>
<evidence type="ECO:0000256" key="4">
    <source>
        <dbReference type="SAM" id="Coils"/>
    </source>
</evidence>
<keyword evidence="4" id="KW-0175">Coiled coil</keyword>
<proteinExistence type="predicted"/>
<dbReference type="CDD" id="cd19756">
    <property type="entry name" value="Bbox2"/>
    <property type="match status" value="1"/>
</dbReference>
<feature type="repeat" description="NHL" evidence="3">
    <location>
        <begin position="322"/>
        <end position="351"/>
    </location>
</feature>
<dbReference type="SUPFAM" id="SSF57845">
    <property type="entry name" value="B-box zinc-binding domain"/>
    <property type="match status" value="1"/>
</dbReference>
<dbReference type="EMBL" id="JAIWYP010000006">
    <property type="protein sequence ID" value="KAH3805896.1"/>
    <property type="molecule type" value="Genomic_DNA"/>
</dbReference>
<dbReference type="PANTHER" id="PTHR25462:SF296">
    <property type="entry name" value="MEIOTIC P26, ISOFORM F"/>
    <property type="match status" value="1"/>
</dbReference>
<evidence type="ECO:0000256" key="2">
    <source>
        <dbReference type="PROSITE-ProRule" id="PRU00024"/>
    </source>
</evidence>
<feature type="coiled-coil region" evidence="4">
    <location>
        <begin position="130"/>
        <end position="229"/>
    </location>
</feature>
<evidence type="ECO:0000256" key="3">
    <source>
        <dbReference type="PROSITE-ProRule" id="PRU00504"/>
    </source>
</evidence>
<keyword evidence="2" id="KW-0479">Metal-binding</keyword>
<dbReference type="InterPro" id="IPR011042">
    <property type="entry name" value="6-blade_b-propeller_TolB-like"/>
</dbReference>
<feature type="domain" description="B box-type" evidence="5">
    <location>
        <begin position="77"/>
        <end position="118"/>
    </location>
</feature>
<dbReference type="SUPFAM" id="SSF101898">
    <property type="entry name" value="NHL repeat"/>
    <property type="match status" value="1"/>
</dbReference>
<evidence type="ECO:0000259" key="5">
    <source>
        <dbReference type="PROSITE" id="PS50119"/>
    </source>
</evidence>
<name>A0A9D4JAH8_DREPO</name>
<keyword evidence="2" id="KW-0863">Zinc-finger</keyword>
<keyword evidence="7" id="KW-1185">Reference proteome</keyword>
<dbReference type="InterPro" id="IPR000315">
    <property type="entry name" value="Znf_B-box"/>
</dbReference>
<reference evidence="6" key="1">
    <citation type="journal article" date="2019" name="bioRxiv">
        <title>The Genome of the Zebra Mussel, Dreissena polymorpha: A Resource for Invasive Species Research.</title>
        <authorList>
            <person name="McCartney M.A."/>
            <person name="Auch B."/>
            <person name="Kono T."/>
            <person name="Mallez S."/>
            <person name="Zhang Y."/>
            <person name="Obille A."/>
            <person name="Becker A."/>
            <person name="Abrahante J.E."/>
            <person name="Garbe J."/>
            <person name="Badalamenti J.P."/>
            <person name="Herman A."/>
            <person name="Mangelson H."/>
            <person name="Liachko I."/>
            <person name="Sullivan S."/>
            <person name="Sone E.D."/>
            <person name="Koren S."/>
            <person name="Silverstein K.A.T."/>
            <person name="Beckman K.B."/>
            <person name="Gohl D.M."/>
        </authorList>
    </citation>
    <scope>NUCLEOTIDE SEQUENCE</scope>
    <source>
        <strain evidence="6">Duluth1</strain>
        <tissue evidence="6">Whole animal</tissue>
    </source>
</reference>
<keyword evidence="2" id="KW-0862">Zinc</keyword>